<evidence type="ECO:0000259" key="1">
    <source>
        <dbReference type="PROSITE" id="PS52006"/>
    </source>
</evidence>
<dbReference type="InterPro" id="IPR032477">
    <property type="entry name" value="Glyco_hydro_64"/>
</dbReference>
<dbReference type="CDD" id="cd09214">
    <property type="entry name" value="GH64-like"/>
    <property type="match status" value="1"/>
</dbReference>
<dbReference type="Pfam" id="PF00934">
    <property type="entry name" value="PE"/>
    <property type="match status" value="1"/>
</dbReference>
<evidence type="ECO:0000313" key="2">
    <source>
        <dbReference type="EMBL" id="GFG79148.1"/>
    </source>
</evidence>
<organism evidence="2 3">
    <name type="scientific">Mycobacterium paragordonae</name>
    <dbReference type="NCBI Taxonomy" id="1389713"/>
    <lineage>
        <taxon>Bacteria</taxon>
        <taxon>Bacillati</taxon>
        <taxon>Actinomycetota</taxon>
        <taxon>Actinomycetes</taxon>
        <taxon>Mycobacteriales</taxon>
        <taxon>Mycobacteriaceae</taxon>
        <taxon>Mycobacterium</taxon>
    </lineage>
</organism>
<dbReference type="Pfam" id="PF16483">
    <property type="entry name" value="Glyco_hydro_64"/>
    <property type="match status" value="1"/>
</dbReference>
<dbReference type="InterPro" id="IPR037176">
    <property type="entry name" value="Osmotin/thaumatin-like_sf"/>
</dbReference>
<reference evidence="2 3" key="1">
    <citation type="journal article" date="2019" name="Emerg. Microbes Infect.">
        <title>Comprehensive subspecies identification of 175 nontuberculous mycobacteria species based on 7547 genomic profiles.</title>
        <authorList>
            <person name="Matsumoto Y."/>
            <person name="Kinjo T."/>
            <person name="Motooka D."/>
            <person name="Nabeya D."/>
            <person name="Jung N."/>
            <person name="Uechi K."/>
            <person name="Horii T."/>
            <person name="Iida T."/>
            <person name="Fujita J."/>
            <person name="Nakamura S."/>
        </authorList>
    </citation>
    <scope>NUCLEOTIDE SEQUENCE [LARGE SCALE GENOMIC DNA]</scope>
    <source>
        <strain evidence="2 3">JCM 18565</strain>
    </source>
</reference>
<proteinExistence type="predicted"/>
<dbReference type="Proteomes" id="UP000465240">
    <property type="component" value="Unassembled WGS sequence"/>
</dbReference>
<dbReference type="InterPro" id="IPR042517">
    <property type="entry name" value="Glyco_hydro_64_N_2"/>
</dbReference>
<dbReference type="RefSeq" id="WP_120792773.1">
    <property type="nucleotide sequence ID" value="NZ_BLKX01000001.1"/>
</dbReference>
<dbReference type="Gene3D" id="3.30.920.50">
    <property type="entry name" value="Beta-1,3-glucanase, C-terminal domain"/>
    <property type="match status" value="1"/>
</dbReference>
<dbReference type="InterPro" id="IPR000084">
    <property type="entry name" value="PE-PGRS_N"/>
</dbReference>
<dbReference type="InterPro" id="IPR038332">
    <property type="entry name" value="PPE_sf"/>
</dbReference>
<dbReference type="SUPFAM" id="SSF140459">
    <property type="entry name" value="PE/PPE dimer-like"/>
    <property type="match status" value="1"/>
</dbReference>
<keyword evidence="3" id="KW-1185">Reference proteome</keyword>
<accession>A0ABQ1C3X3</accession>
<comment type="caution">
    <text evidence="2">The sequence shown here is derived from an EMBL/GenBank/DDBJ whole genome shotgun (WGS) entry which is preliminary data.</text>
</comment>
<dbReference type="Gene3D" id="2.60.110.10">
    <property type="entry name" value="Thaumatin"/>
    <property type="match status" value="1"/>
</dbReference>
<dbReference type="PANTHER" id="PTHR38165">
    <property type="match status" value="1"/>
</dbReference>
<dbReference type="InterPro" id="IPR037398">
    <property type="entry name" value="Glyco_hydro_64_fam"/>
</dbReference>
<gene>
    <name evidence="2" type="ORF">MPRG_24240</name>
</gene>
<dbReference type="PROSITE" id="PS52006">
    <property type="entry name" value="GH64"/>
    <property type="match status" value="1"/>
</dbReference>
<evidence type="ECO:0000313" key="3">
    <source>
        <dbReference type="Proteomes" id="UP000465240"/>
    </source>
</evidence>
<protein>
    <recommendedName>
        <fullName evidence="1">GH64 domain-containing protein</fullName>
    </recommendedName>
</protein>
<dbReference type="Gene3D" id="1.10.287.850">
    <property type="entry name" value="HP0062-like domain"/>
    <property type="match status" value="1"/>
</dbReference>
<dbReference type="EMBL" id="BLKX01000001">
    <property type="protein sequence ID" value="GFG79148.1"/>
    <property type="molecule type" value="Genomic_DNA"/>
</dbReference>
<sequence>MAYVSVGPQRVGVAAGDLVRLGSVIGAANAAARVSTTRLLAAGSDEVSAAIAALLGEHGQAYQVISAQVSSFHQRFVQALSAGAGAYAAAEAANVSLVQTLVQGALDVINAPTNAVLGRPLIGDGSNGAPGTGQAGGPGGMLWGNGGAGGFGGPGQTGGAGGAAGLIGNGGAGGAGGVGVTGTTGPAGQIGGIGGTGGAGGAGGRGGLLWGSGGTGGVGGIGGTGGVGGPANAAGVVGAGGPGGAGGLGGAGGAAGMFGTAGHAGADGTHGATGGTGSGGGGGGGGGGGVLPGTFREYFTNNTGLSDNEIYVTEIGQTTPGHWSWIDQNGIAHPIDHNAANAAGHLTKNGVNYANMSFTLAQAGNLSMPSEFEGGRIFLSMKQPLYLAISSDNSGWAGPNPTNPSDPNYNTVYDWYEMTFKNGAVPFGGNTTQVDQFGFPFSFTVTQDSSGFSGTGGLTMSRNQIFQQFATTVPAEFQGLVMHDASGNPLRIVAPRTIQPGALSTWLDPAINDFWTTYHNNQFNYQGPGYTVHGSVDASDHFVYSVTSTTGSTTTCTMTKPTTAQTFAADGPFVGTGQQGAFLAELDAAFNRGVATTPGQWANVAAYYPTGGRWNNWAQFFHVNSINHLAYGFPYDDVNSQSSVVILGNSRPPTQLSFDLRN</sequence>
<feature type="domain" description="GH64" evidence="1">
    <location>
        <begin position="292"/>
        <end position="658"/>
    </location>
</feature>
<name>A0ABQ1C3X3_9MYCO</name>
<dbReference type="PANTHER" id="PTHR38165:SF1">
    <property type="entry name" value="GLUCANASE B"/>
    <property type="match status" value="1"/>
</dbReference>